<organism evidence="2 3">
    <name type="scientific">Colletotrichum sojae</name>
    <dbReference type="NCBI Taxonomy" id="2175907"/>
    <lineage>
        <taxon>Eukaryota</taxon>
        <taxon>Fungi</taxon>
        <taxon>Dikarya</taxon>
        <taxon>Ascomycota</taxon>
        <taxon>Pezizomycotina</taxon>
        <taxon>Sordariomycetes</taxon>
        <taxon>Hypocreomycetidae</taxon>
        <taxon>Glomerellales</taxon>
        <taxon>Glomerellaceae</taxon>
        <taxon>Colletotrichum</taxon>
        <taxon>Colletotrichum orchidearum species complex</taxon>
    </lineage>
</organism>
<proteinExistence type="predicted"/>
<gene>
    <name evidence="2" type="ORF">CSOJ01_11797</name>
</gene>
<dbReference type="Proteomes" id="UP000652219">
    <property type="component" value="Unassembled WGS sequence"/>
</dbReference>
<evidence type="ECO:0000313" key="2">
    <source>
        <dbReference type="EMBL" id="KAF6802142.1"/>
    </source>
</evidence>
<sequence>MDTDGRRPPRTRVVGVGPLGRRPRVEEVQSKLRFAPRENAQKRDDKGPGRGPTPTVGHAQHNPPGLNLLFPASDRKPGGRRYQRRVLRAAPDRGINNGSASVSTIGSDSDSDIRKPSARAREKRLPQ</sequence>
<feature type="compositionally biased region" description="Basic and acidic residues" evidence="1">
    <location>
        <begin position="23"/>
        <end position="48"/>
    </location>
</feature>
<accession>A0A8H6MME1</accession>
<comment type="caution">
    <text evidence="2">The sequence shown here is derived from an EMBL/GenBank/DDBJ whole genome shotgun (WGS) entry which is preliminary data.</text>
</comment>
<feature type="compositionally biased region" description="Low complexity" evidence="1">
    <location>
        <begin position="11"/>
        <end position="20"/>
    </location>
</feature>
<evidence type="ECO:0000313" key="3">
    <source>
        <dbReference type="Proteomes" id="UP000652219"/>
    </source>
</evidence>
<dbReference type="AlphaFoldDB" id="A0A8H6MME1"/>
<name>A0A8H6MME1_9PEZI</name>
<dbReference type="EMBL" id="WIGN01000284">
    <property type="protein sequence ID" value="KAF6802142.1"/>
    <property type="molecule type" value="Genomic_DNA"/>
</dbReference>
<evidence type="ECO:0000256" key="1">
    <source>
        <dbReference type="SAM" id="MobiDB-lite"/>
    </source>
</evidence>
<feature type="compositionally biased region" description="Polar residues" evidence="1">
    <location>
        <begin position="96"/>
        <end position="108"/>
    </location>
</feature>
<reference evidence="2 3" key="1">
    <citation type="journal article" date="2020" name="Phytopathology">
        <title>Genome Sequence Resources of Colletotrichum truncatum, C. plurivorum, C. musicola, and C. sojae: Four Species Pathogenic to Soybean (Glycine max).</title>
        <authorList>
            <person name="Rogerio F."/>
            <person name="Boufleur T.R."/>
            <person name="Ciampi-Guillardi M."/>
            <person name="Sukno S.A."/>
            <person name="Thon M.R."/>
            <person name="Massola Junior N.S."/>
            <person name="Baroncelli R."/>
        </authorList>
    </citation>
    <scope>NUCLEOTIDE SEQUENCE [LARGE SCALE GENOMIC DNA]</scope>
    <source>
        <strain evidence="2 3">LFN0009</strain>
    </source>
</reference>
<feature type="compositionally biased region" description="Basic residues" evidence="1">
    <location>
        <begin position="78"/>
        <end position="87"/>
    </location>
</feature>
<feature type="region of interest" description="Disordered" evidence="1">
    <location>
        <begin position="1"/>
        <end position="127"/>
    </location>
</feature>
<protein>
    <submittedName>
        <fullName evidence="2">Uncharacterized protein</fullName>
    </submittedName>
</protein>
<feature type="compositionally biased region" description="Basic and acidic residues" evidence="1">
    <location>
        <begin position="111"/>
        <end position="127"/>
    </location>
</feature>
<keyword evidence="3" id="KW-1185">Reference proteome</keyword>